<name>A0AAW1MBT1_POPJA</name>
<sequence length="88" mass="9995">MIHAVVKALNISYDDFPINKSSIHIIGTQSRKDRAESIKSDFENNLAETVTVHWDGKLLPGLDCGLLKFFYLDTAWIQKMKRNKGSQS</sequence>
<dbReference type="AlphaFoldDB" id="A0AAW1MBT1"/>
<reference evidence="1 2" key="1">
    <citation type="journal article" date="2024" name="BMC Genomics">
        <title>De novo assembly and annotation of Popillia japonica's genome with initial clues to its potential as an invasive pest.</title>
        <authorList>
            <person name="Cucini C."/>
            <person name="Boschi S."/>
            <person name="Funari R."/>
            <person name="Cardaioli E."/>
            <person name="Iannotti N."/>
            <person name="Marturano G."/>
            <person name="Paoli F."/>
            <person name="Bruttini M."/>
            <person name="Carapelli A."/>
            <person name="Frati F."/>
            <person name="Nardi F."/>
        </authorList>
    </citation>
    <scope>NUCLEOTIDE SEQUENCE [LARGE SCALE GENOMIC DNA]</scope>
    <source>
        <strain evidence="1">DMR45628</strain>
    </source>
</reference>
<proteinExistence type="predicted"/>
<protein>
    <submittedName>
        <fullName evidence="1">Uncharacterized protein</fullName>
    </submittedName>
</protein>
<organism evidence="1 2">
    <name type="scientific">Popillia japonica</name>
    <name type="common">Japanese beetle</name>
    <dbReference type="NCBI Taxonomy" id="7064"/>
    <lineage>
        <taxon>Eukaryota</taxon>
        <taxon>Metazoa</taxon>
        <taxon>Ecdysozoa</taxon>
        <taxon>Arthropoda</taxon>
        <taxon>Hexapoda</taxon>
        <taxon>Insecta</taxon>
        <taxon>Pterygota</taxon>
        <taxon>Neoptera</taxon>
        <taxon>Endopterygota</taxon>
        <taxon>Coleoptera</taxon>
        <taxon>Polyphaga</taxon>
        <taxon>Scarabaeiformia</taxon>
        <taxon>Scarabaeidae</taxon>
        <taxon>Rutelinae</taxon>
        <taxon>Popillia</taxon>
    </lineage>
</organism>
<gene>
    <name evidence="1" type="ORF">QE152_g8402</name>
</gene>
<accession>A0AAW1MBT1</accession>
<evidence type="ECO:0000313" key="2">
    <source>
        <dbReference type="Proteomes" id="UP001458880"/>
    </source>
</evidence>
<evidence type="ECO:0000313" key="1">
    <source>
        <dbReference type="EMBL" id="KAK9743613.1"/>
    </source>
</evidence>
<dbReference type="Proteomes" id="UP001458880">
    <property type="component" value="Unassembled WGS sequence"/>
</dbReference>
<keyword evidence="2" id="KW-1185">Reference proteome</keyword>
<comment type="caution">
    <text evidence="1">The sequence shown here is derived from an EMBL/GenBank/DDBJ whole genome shotgun (WGS) entry which is preliminary data.</text>
</comment>
<dbReference type="EMBL" id="JASPKY010000067">
    <property type="protein sequence ID" value="KAK9743613.1"/>
    <property type="molecule type" value="Genomic_DNA"/>
</dbReference>